<reference evidence="3" key="1">
    <citation type="submission" date="2015-10" db="EMBL/GenBank/DDBJ databases">
        <authorList>
            <person name="Martinez-Garcia P.J."/>
            <person name="Crepeau M.W."/>
            <person name="Puiu D."/>
            <person name="Gonzalez-Ibeas D."/>
            <person name="Whalen J."/>
            <person name="Stevens K."/>
            <person name="Paul R."/>
            <person name="Butterfield T."/>
            <person name="Britton M."/>
            <person name="Reagan R."/>
            <person name="Chakraborty S."/>
            <person name="Walawage S.L."/>
            <person name="Vasquez-Gross H.A."/>
            <person name="Cardeno C."/>
            <person name="Famula R."/>
            <person name="Pratt K."/>
            <person name="Kuruganti S."/>
            <person name="Aradhya M.K."/>
            <person name="Leslie C.A."/>
            <person name="Dandekar A.M."/>
            <person name="Salzberg S.L."/>
            <person name="Wegrzyn J.L."/>
            <person name="Langley C.H."/>
            <person name="Neale D.B."/>
        </authorList>
    </citation>
    <scope>NUCLEOTIDE SEQUENCE</scope>
    <source>
        <tissue evidence="3">Leaves</tissue>
    </source>
</reference>
<accession>A0A833WT53</accession>
<dbReference type="PANTHER" id="PTHR20922:SF19">
    <property type="entry name" value="F24J5.3"/>
    <property type="match status" value="1"/>
</dbReference>
<dbReference type="Gramene" id="Jr16_13530_p1">
    <property type="protein sequence ID" value="cds.Jr16_13530_p1"/>
    <property type="gene ID" value="Jr16_13530"/>
</dbReference>
<name>A0A833WT53_JUGRE</name>
<dbReference type="PANTHER" id="PTHR20922">
    <property type="entry name" value="DNL-TYPE ZINC FINGER PROTEIN"/>
    <property type="match status" value="1"/>
</dbReference>
<protein>
    <recommendedName>
        <fullName evidence="2">DNL-type domain-containing protein</fullName>
    </recommendedName>
</protein>
<gene>
    <name evidence="3" type="ORF">F2P56_036050</name>
</gene>
<evidence type="ECO:0000259" key="2">
    <source>
        <dbReference type="PROSITE" id="PS51501"/>
    </source>
</evidence>
<evidence type="ECO:0000313" key="4">
    <source>
        <dbReference type="Proteomes" id="UP000619265"/>
    </source>
</evidence>
<keyword evidence="1" id="KW-0863">Zinc-finger</keyword>
<evidence type="ECO:0000313" key="3">
    <source>
        <dbReference type="EMBL" id="KAF5443499.1"/>
    </source>
</evidence>
<organism evidence="3 4">
    <name type="scientific">Juglans regia</name>
    <name type="common">English walnut</name>
    <dbReference type="NCBI Taxonomy" id="51240"/>
    <lineage>
        <taxon>Eukaryota</taxon>
        <taxon>Viridiplantae</taxon>
        <taxon>Streptophyta</taxon>
        <taxon>Embryophyta</taxon>
        <taxon>Tracheophyta</taxon>
        <taxon>Spermatophyta</taxon>
        <taxon>Magnoliopsida</taxon>
        <taxon>eudicotyledons</taxon>
        <taxon>Gunneridae</taxon>
        <taxon>Pentapetalae</taxon>
        <taxon>rosids</taxon>
        <taxon>fabids</taxon>
        <taxon>Fagales</taxon>
        <taxon>Juglandaceae</taxon>
        <taxon>Juglans</taxon>
    </lineage>
</organism>
<proteinExistence type="predicted"/>
<dbReference type="Pfam" id="PF05180">
    <property type="entry name" value="zf-DNL"/>
    <property type="match status" value="1"/>
</dbReference>
<keyword evidence="1" id="KW-0862">Zinc</keyword>
<reference evidence="3" key="2">
    <citation type="submission" date="2020-03" db="EMBL/GenBank/DDBJ databases">
        <title>Walnut 2.0.</title>
        <authorList>
            <person name="Marrano A."/>
            <person name="Britton M."/>
            <person name="Zimin A.V."/>
            <person name="Zaini P.A."/>
            <person name="Workman R."/>
            <person name="Puiu D."/>
            <person name="Bianco L."/>
            <person name="Allen B.J."/>
            <person name="Troggio M."/>
            <person name="Leslie C.A."/>
            <person name="Timp W."/>
            <person name="Dendekar A."/>
            <person name="Salzberg S.L."/>
            <person name="Neale D.B."/>
        </authorList>
    </citation>
    <scope>NUCLEOTIDE SEQUENCE</scope>
    <source>
        <tissue evidence="3">Leaves</tissue>
    </source>
</reference>
<dbReference type="AlphaFoldDB" id="A0A833WT53"/>
<keyword evidence="1" id="KW-0479">Metal-binding</keyword>
<dbReference type="PROSITE" id="PS51501">
    <property type="entry name" value="ZF_DNL"/>
    <property type="match status" value="1"/>
</dbReference>
<dbReference type="EMBL" id="LIHL02000016">
    <property type="protein sequence ID" value="KAF5443499.1"/>
    <property type="molecule type" value="Genomic_DNA"/>
</dbReference>
<sequence>MAVTTGCRFTPALPRLSSPVQNPQKSVHCLLCPSSFKPISPSKPNPSIALYRSRTSRTTVVASKRAYRILAVSGLVEDSSEKQPESEPEVSGTFLKSFMQGAHIDIKLPRRSLLVQFTCDLCGERTKRLVNRLAYERGLIYIQCAGCLRYHKLVDNIGLIVEYDLREKINMDSDNDQL</sequence>
<dbReference type="InterPro" id="IPR007853">
    <property type="entry name" value="Znf_DNL-typ"/>
</dbReference>
<comment type="caution">
    <text evidence="3">The sequence shown here is derived from an EMBL/GenBank/DDBJ whole genome shotgun (WGS) entry which is preliminary data.</text>
</comment>
<evidence type="ECO:0000256" key="1">
    <source>
        <dbReference type="PROSITE-ProRule" id="PRU00834"/>
    </source>
</evidence>
<feature type="domain" description="DNL-type" evidence="2">
    <location>
        <begin position="108"/>
        <end position="178"/>
    </location>
</feature>
<dbReference type="Proteomes" id="UP000619265">
    <property type="component" value="Unassembled WGS sequence"/>
</dbReference>
<dbReference type="GO" id="GO:0008270">
    <property type="term" value="F:zinc ion binding"/>
    <property type="evidence" value="ECO:0007669"/>
    <property type="project" value="UniProtKB-KW"/>
</dbReference>
<dbReference type="InterPro" id="IPR024158">
    <property type="entry name" value="Mt_import_TIM15"/>
</dbReference>